<organism evidence="4 5">
    <name type="scientific">Stigmatella aurantiaca (strain DW4/3-1)</name>
    <dbReference type="NCBI Taxonomy" id="378806"/>
    <lineage>
        <taxon>Bacteria</taxon>
        <taxon>Pseudomonadati</taxon>
        <taxon>Myxococcota</taxon>
        <taxon>Myxococcia</taxon>
        <taxon>Myxococcales</taxon>
        <taxon>Cystobacterineae</taxon>
        <taxon>Archangiaceae</taxon>
        <taxon>Stigmatella</taxon>
    </lineage>
</organism>
<dbReference type="Proteomes" id="UP000032702">
    <property type="component" value="Unassembled WGS sequence"/>
</dbReference>
<dbReference type="AlphaFoldDB" id="Q09D54"/>
<dbReference type="GO" id="GO:0005576">
    <property type="term" value="C:extracellular region"/>
    <property type="evidence" value="ECO:0007669"/>
    <property type="project" value="UniProtKB-SubCell"/>
</dbReference>
<keyword evidence="4" id="KW-0575">Peroxidase</keyword>
<dbReference type="PANTHER" id="PTHR11475">
    <property type="entry name" value="OXIDASE/PEROXIDASE"/>
    <property type="match status" value="1"/>
</dbReference>
<dbReference type="GO" id="GO:0006979">
    <property type="term" value="P:response to oxidative stress"/>
    <property type="evidence" value="ECO:0007669"/>
    <property type="project" value="InterPro"/>
</dbReference>
<evidence type="ECO:0000256" key="1">
    <source>
        <dbReference type="ARBA" id="ARBA00004613"/>
    </source>
</evidence>
<dbReference type="InterPro" id="IPR019791">
    <property type="entry name" value="Haem_peroxidase_animal"/>
</dbReference>
<comment type="caution">
    <text evidence="4">The sequence shown here is derived from an EMBL/GenBank/DDBJ whole genome shotgun (WGS) entry which is preliminary data.</text>
</comment>
<dbReference type="Gene3D" id="1.10.640.10">
    <property type="entry name" value="Haem peroxidase domain superfamily, animal type"/>
    <property type="match status" value="1"/>
</dbReference>
<evidence type="ECO:0000256" key="3">
    <source>
        <dbReference type="ARBA" id="ARBA00023180"/>
    </source>
</evidence>
<gene>
    <name evidence="4" type="ORF">STIAU_2959</name>
</gene>
<reference evidence="4 5" key="1">
    <citation type="submission" date="2006-04" db="EMBL/GenBank/DDBJ databases">
        <authorList>
            <person name="Nierman W.C."/>
        </authorList>
    </citation>
    <scope>NUCLEOTIDE SEQUENCE [LARGE SCALE GENOMIC DNA]</scope>
    <source>
        <strain evidence="4 5">DW4/3-1</strain>
    </source>
</reference>
<dbReference type="GO" id="GO:0020037">
    <property type="term" value="F:heme binding"/>
    <property type="evidence" value="ECO:0007669"/>
    <property type="project" value="InterPro"/>
</dbReference>
<dbReference type="PeroxiBase" id="4707">
    <property type="entry name" value="SauPxc01"/>
</dbReference>
<dbReference type="PANTHER" id="PTHR11475:SF4">
    <property type="entry name" value="CHORION PEROXIDASE"/>
    <property type="match status" value="1"/>
</dbReference>
<accession>Q09D54</accession>
<name>Q09D54_STIAD</name>
<keyword evidence="3" id="KW-0325">Glycoprotein</keyword>
<dbReference type="SUPFAM" id="SSF48113">
    <property type="entry name" value="Heme-dependent peroxidases"/>
    <property type="match status" value="1"/>
</dbReference>
<proteinExistence type="predicted"/>
<dbReference type="CDD" id="cd09819">
    <property type="entry name" value="An_peroxidase_bacterial_1"/>
    <property type="match status" value="1"/>
</dbReference>
<dbReference type="Pfam" id="PF03098">
    <property type="entry name" value="An_peroxidase"/>
    <property type="match status" value="1"/>
</dbReference>
<dbReference type="InterPro" id="IPR037120">
    <property type="entry name" value="Haem_peroxidase_sf_animal"/>
</dbReference>
<sequence>MLPGADLPLERFLASSQRVLPTLSELQVSEEGKTMPAIHGFLPRNGEGTPLGQYVPSGKFGRLFPSLQPLLPPIAALEELGAAMRDSAPGALRGDNENIPAGFTYLGQFIDHDITFDTTPIQEVLVDPLALHNFRTPALDLDCVYGRGPDDQPYLYRLPPDDALFVIGHTSSATPAGDPKVKTSLPFDLPRGEQGLAIIGDPRNDENLIVAQVHLALMRFHNKVVEGLRAGTVAPPPSATQATVFEQARKLVIWHYQWIVLNDFLRRVTDKDVLDGVRTKGRSFYLPLTDAFIPVEFSAAAYRLGHSMVREAYDYNDVFTFRNTPRKVVPASLDLLFRFSGRSGTSVPIPSDWIIDFQRFFQLSPGNGSGPGLSRRLDPFLVPTLADIPNHGVRPGINLAVANLKRGRSLGLPSGQNVARRMRIEPLKPSQIAQGPDGEVAAKHNLHGETPLWYYILKEAEQRGGGKRLGPVGSRILSEVFVGLLEQDASSFLASNPQWTPTLPSARPGDFTMADLLTFAGDLAPINDPNNLLREAASVRDAQPAAAGP</sequence>
<keyword evidence="2" id="KW-0964">Secreted</keyword>
<dbReference type="PRINTS" id="PR00457">
    <property type="entry name" value="ANPEROXIDASE"/>
</dbReference>
<dbReference type="EMBL" id="AAMD01000004">
    <property type="protein sequence ID" value="EAU69645.1"/>
    <property type="molecule type" value="Genomic_DNA"/>
</dbReference>
<dbReference type="InterPro" id="IPR010255">
    <property type="entry name" value="Haem_peroxidase_sf"/>
</dbReference>
<protein>
    <submittedName>
        <fullName evidence="4">Myeloperoxidase, thyroid peroxidase, cyclooxygenase catalytic domain</fullName>
    </submittedName>
</protein>
<dbReference type="GO" id="GO:0004601">
    <property type="term" value="F:peroxidase activity"/>
    <property type="evidence" value="ECO:0007669"/>
    <property type="project" value="UniProtKB-KW"/>
</dbReference>
<dbReference type="PROSITE" id="PS50292">
    <property type="entry name" value="PEROXIDASE_3"/>
    <property type="match status" value="1"/>
</dbReference>
<keyword evidence="4" id="KW-0560">Oxidoreductase</keyword>
<evidence type="ECO:0000313" key="4">
    <source>
        <dbReference type="EMBL" id="EAU69645.1"/>
    </source>
</evidence>
<comment type="subcellular location">
    <subcellularLocation>
        <location evidence="1">Secreted</location>
    </subcellularLocation>
</comment>
<dbReference type="PATRIC" id="fig|378806.16.peg.9066"/>
<evidence type="ECO:0000256" key="2">
    <source>
        <dbReference type="ARBA" id="ARBA00022525"/>
    </source>
</evidence>
<evidence type="ECO:0000313" key="5">
    <source>
        <dbReference type="Proteomes" id="UP000032702"/>
    </source>
</evidence>